<sequence length="221" mass="23885">MPFRKAIAPPPLPSARRVNWTNAFSSLSPSPVVTVWTSDPPFFSQTSDAVQEPPAWAVQVLTARPPRWVGALWVAAQSPHSIVIPPGAWIAPTPSRLTDPPRPFLFAVTMSTAPTAIGVRYSSGRVLVWFRLVTSRPSAVRPCPMPFQLIFDGLSSLSRPVNVTFGARIVKVSRPNLLPGTLRPVILIRPLPSPRPVFHTPGRPCASTDRTGEPLGPVSAA</sequence>
<comment type="caution">
    <text evidence="2">The sequence shown here is derived from an EMBL/GenBank/DDBJ whole genome shotgun (WGS) entry which is preliminary data.</text>
</comment>
<evidence type="ECO:0000256" key="1">
    <source>
        <dbReference type="SAM" id="MobiDB-lite"/>
    </source>
</evidence>
<evidence type="ECO:0000313" key="3">
    <source>
        <dbReference type="Proteomes" id="UP001499967"/>
    </source>
</evidence>
<evidence type="ECO:0000313" key="2">
    <source>
        <dbReference type="EMBL" id="GAA0944975.1"/>
    </source>
</evidence>
<gene>
    <name evidence="2" type="ORF">GCM10009559_42790</name>
</gene>
<dbReference type="Proteomes" id="UP001499967">
    <property type="component" value="Unassembled WGS sequence"/>
</dbReference>
<name>A0ABP4B4L9_9PSEU</name>
<feature type="region of interest" description="Disordered" evidence="1">
    <location>
        <begin position="198"/>
        <end position="221"/>
    </location>
</feature>
<dbReference type="EMBL" id="BAAAHP010000117">
    <property type="protein sequence ID" value="GAA0944975.1"/>
    <property type="molecule type" value="Genomic_DNA"/>
</dbReference>
<organism evidence="2 3">
    <name type="scientific">Pseudonocardia zijingensis</name>
    <dbReference type="NCBI Taxonomy" id="153376"/>
    <lineage>
        <taxon>Bacteria</taxon>
        <taxon>Bacillati</taxon>
        <taxon>Actinomycetota</taxon>
        <taxon>Actinomycetes</taxon>
        <taxon>Pseudonocardiales</taxon>
        <taxon>Pseudonocardiaceae</taxon>
        <taxon>Pseudonocardia</taxon>
    </lineage>
</organism>
<accession>A0ABP4B4L9</accession>
<reference evidence="3" key="1">
    <citation type="journal article" date="2019" name="Int. J. Syst. Evol. Microbiol.">
        <title>The Global Catalogue of Microorganisms (GCM) 10K type strain sequencing project: providing services to taxonomists for standard genome sequencing and annotation.</title>
        <authorList>
            <consortium name="The Broad Institute Genomics Platform"/>
            <consortium name="The Broad Institute Genome Sequencing Center for Infectious Disease"/>
            <person name="Wu L."/>
            <person name="Ma J."/>
        </authorList>
    </citation>
    <scope>NUCLEOTIDE SEQUENCE [LARGE SCALE GENOMIC DNA]</scope>
    <source>
        <strain evidence="3">JCM 11117</strain>
    </source>
</reference>
<keyword evidence="3" id="KW-1185">Reference proteome</keyword>
<proteinExistence type="predicted"/>
<protein>
    <submittedName>
        <fullName evidence="2">Uncharacterized protein</fullName>
    </submittedName>
</protein>